<proteinExistence type="predicted"/>
<evidence type="ECO:0000313" key="1">
    <source>
        <dbReference type="EMBL" id="AEW00161.1"/>
    </source>
</evidence>
<accession>G8T8I9</accession>
<evidence type="ECO:0000313" key="2">
    <source>
        <dbReference type="Proteomes" id="UP000005438"/>
    </source>
</evidence>
<dbReference type="Proteomes" id="UP000005438">
    <property type="component" value="Chromosome"/>
</dbReference>
<name>G8T8I9_NIAKG</name>
<gene>
    <name evidence="1" type="ordered locus">Niako_3873</name>
</gene>
<sequence>MSIKNAYELYETGSILHKCNDKEQDFKGPSL</sequence>
<dbReference type="HOGENOM" id="CLU_3397567_0_0_10"/>
<dbReference type="STRING" id="700598.Niako_3873"/>
<dbReference type="AlphaFoldDB" id="G8T8I9"/>
<protein>
    <submittedName>
        <fullName evidence="1">Uncharacterized protein</fullName>
    </submittedName>
</protein>
<dbReference type="EMBL" id="CP003178">
    <property type="protein sequence ID" value="AEW00161.1"/>
    <property type="molecule type" value="Genomic_DNA"/>
</dbReference>
<reference evidence="1 2" key="1">
    <citation type="submission" date="2011-12" db="EMBL/GenBank/DDBJ databases">
        <title>The complete genome of Niastella koreensis GR20-10.</title>
        <authorList>
            <consortium name="US DOE Joint Genome Institute (JGI-PGF)"/>
            <person name="Lucas S."/>
            <person name="Han J."/>
            <person name="Lapidus A."/>
            <person name="Bruce D."/>
            <person name="Goodwin L."/>
            <person name="Pitluck S."/>
            <person name="Peters L."/>
            <person name="Kyrpides N."/>
            <person name="Mavromatis K."/>
            <person name="Ivanova N."/>
            <person name="Mikhailova N."/>
            <person name="Davenport K."/>
            <person name="Saunders E."/>
            <person name="Detter J.C."/>
            <person name="Tapia R."/>
            <person name="Han C."/>
            <person name="Land M."/>
            <person name="Hauser L."/>
            <person name="Markowitz V."/>
            <person name="Cheng J.-F."/>
            <person name="Hugenholtz P."/>
            <person name="Woyke T."/>
            <person name="Wu D."/>
            <person name="Tindall B."/>
            <person name="Pomrenke H."/>
            <person name="Brambilla E."/>
            <person name="Klenk H.-P."/>
            <person name="Eisen J.A."/>
        </authorList>
    </citation>
    <scope>NUCLEOTIDE SEQUENCE [LARGE SCALE GENOMIC DNA]</scope>
    <source>
        <strain evidence="2">DSM 17620 / KACC 11465 / NBRC 106392 / GR20-10</strain>
    </source>
</reference>
<dbReference type="KEGG" id="nko:Niako_3873"/>
<organism evidence="1 2">
    <name type="scientific">Niastella koreensis (strain DSM 17620 / KACC 11465 / NBRC 106392 / GR20-10)</name>
    <dbReference type="NCBI Taxonomy" id="700598"/>
    <lineage>
        <taxon>Bacteria</taxon>
        <taxon>Pseudomonadati</taxon>
        <taxon>Bacteroidota</taxon>
        <taxon>Chitinophagia</taxon>
        <taxon>Chitinophagales</taxon>
        <taxon>Chitinophagaceae</taxon>
        <taxon>Niastella</taxon>
    </lineage>
</organism>